<comment type="caution">
    <text evidence="2">The sequence shown here is derived from an EMBL/GenBank/DDBJ whole genome shotgun (WGS) entry which is preliminary data.</text>
</comment>
<organism evidence="2 3">
    <name type="scientific">Tanacetum coccineum</name>
    <dbReference type="NCBI Taxonomy" id="301880"/>
    <lineage>
        <taxon>Eukaryota</taxon>
        <taxon>Viridiplantae</taxon>
        <taxon>Streptophyta</taxon>
        <taxon>Embryophyta</taxon>
        <taxon>Tracheophyta</taxon>
        <taxon>Spermatophyta</taxon>
        <taxon>Magnoliopsida</taxon>
        <taxon>eudicotyledons</taxon>
        <taxon>Gunneridae</taxon>
        <taxon>Pentapetalae</taxon>
        <taxon>asterids</taxon>
        <taxon>campanulids</taxon>
        <taxon>Asterales</taxon>
        <taxon>Asteraceae</taxon>
        <taxon>Asteroideae</taxon>
        <taxon>Anthemideae</taxon>
        <taxon>Anthemidinae</taxon>
        <taxon>Tanacetum</taxon>
    </lineage>
</organism>
<evidence type="ECO:0000256" key="1">
    <source>
        <dbReference type="SAM" id="MobiDB-lite"/>
    </source>
</evidence>
<proteinExistence type="predicted"/>
<protein>
    <submittedName>
        <fullName evidence="2">Uncharacterized protein</fullName>
    </submittedName>
</protein>
<feature type="compositionally biased region" description="Pro residues" evidence="1">
    <location>
        <begin position="74"/>
        <end position="88"/>
    </location>
</feature>
<keyword evidence="3" id="KW-1185">Reference proteome</keyword>
<feature type="compositionally biased region" description="Acidic residues" evidence="1">
    <location>
        <begin position="147"/>
        <end position="189"/>
    </location>
</feature>
<reference evidence="2" key="2">
    <citation type="submission" date="2022-01" db="EMBL/GenBank/DDBJ databases">
        <authorList>
            <person name="Yamashiro T."/>
            <person name="Shiraishi A."/>
            <person name="Satake H."/>
            <person name="Nakayama K."/>
        </authorList>
    </citation>
    <scope>NUCLEOTIDE SEQUENCE</scope>
</reference>
<reference evidence="2" key="1">
    <citation type="journal article" date="2022" name="Int. J. Mol. Sci.">
        <title>Draft Genome of Tanacetum Coccineum: Genomic Comparison of Closely Related Tanacetum-Family Plants.</title>
        <authorList>
            <person name="Yamashiro T."/>
            <person name="Shiraishi A."/>
            <person name="Nakayama K."/>
            <person name="Satake H."/>
        </authorList>
    </citation>
    <scope>NUCLEOTIDE SEQUENCE</scope>
</reference>
<feature type="region of interest" description="Disordered" evidence="1">
    <location>
        <begin position="126"/>
        <end position="195"/>
    </location>
</feature>
<dbReference type="EMBL" id="BQNB010019539">
    <property type="protein sequence ID" value="GJT86350.1"/>
    <property type="molecule type" value="Genomic_DNA"/>
</dbReference>
<name>A0ABQ5HF98_9ASTR</name>
<feature type="compositionally biased region" description="Acidic residues" evidence="1">
    <location>
        <begin position="126"/>
        <end position="139"/>
    </location>
</feature>
<dbReference type="Proteomes" id="UP001151760">
    <property type="component" value="Unassembled WGS sequence"/>
</dbReference>
<accession>A0ABQ5HF98</accession>
<feature type="region of interest" description="Disordered" evidence="1">
    <location>
        <begin position="51"/>
        <end position="111"/>
    </location>
</feature>
<sequence>MCDKNKQSDLVSKRIERIFYLIVFANTSSASSAVTYTSVYTDSEPGRVFWGADEEISDGGPEHPPSPDYVSGPKHPPSPVYLPYIPEPEYPEYLVPSDDEAPMEDQPLPVDASPVALSMGYVPNSDLEEDQEEDSEEEHADYPADGGDGDDEPSDGDDEPSDDDDDDDDTDDEDEEPFEDEDDDEEEEQLRERSLSLYLSPQIRVPFAQTRLRRARKTVRLEPPMLPSMEARIVEHAAAPTPPLPVASSPLPLPSPLTTSPTDAGAPLGYRAAGIRMRVAVVSPPLLLPSTSHRTDIPKAEMPPQKRACFATPAPKLEIEESSATGAARQPGPTSEADTWDEIVEAMMDIRGLRKFQVRFERNLMDRGRLLRYLESTHLFRDRPYHCHIAIALSRPKKMPPKRITTRATPAATTTPTTTVTNAQLQALIDRGIAVALAERDASRS</sequence>
<gene>
    <name evidence="2" type="ORF">Tco_1068067</name>
</gene>
<evidence type="ECO:0000313" key="2">
    <source>
        <dbReference type="EMBL" id="GJT86350.1"/>
    </source>
</evidence>
<evidence type="ECO:0000313" key="3">
    <source>
        <dbReference type="Proteomes" id="UP001151760"/>
    </source>
</evidence>